<reference evidence="1" key="1">
    <citation type="submission" date="2023-10" db="EMBL/GenBank/DDBJ databases">
        <authorList>
            <person name="Chen Y."/>
            <person name="Shah S."/>
            <person name="Dougan E. K."/>
            <person name="Thang M."/>
            <person name="Chan C."/>
        </authorList>
    </citation>
    <scope>NUCLEOTIDE SEQUENCE [LARGE SCALE GENOMIC DNA]</scope>
</reference>
<accession>A0ABN9X696</accession>
<protein>
    <submittedName>
        <fullName evidence="1">Uncharacterized protein</fullName>
    </submittedName>
</protein>
<organism evidence="1 2">
    <name type="scientific">Prorocentrum cordatum</name>
    <dbReference type="NCBI Taxonomy" id="2364126"/>
    <lineage>
        <taxon>Eukaryota</taxon>
        <taxon>Sar</taxon>
        <taxon>Alveolata</taxon>
        <taxon>Dinophyceae</taxon>
        <taxon>Prorocentrales</taxon>
        <taxon>Prorocentraceae</taxon>
        <taxon>Prorocentrum</taxon>
    </lineage>
</organism>
<evidence type="ECO:0000313" key="1">
    <source>
        <dbReference type="EMBL" id="CAK0893170.1"/>
    </source>
</evidence>
<evidence type="ECO:0000313" key="2">
    <source>
        <dbReference type="Proteomes" id="UP001189429"/>
    </source>
</evidence>
<keyword evidence="2" id="KW-1185">Reference proteome</keyword>
<comment type="caution">
    <text evidence="1">The sequence shown here is derived from an EMBL/GenBank/DDBJ whole genome shotgun (WGS) entry which is preliminary data.</text>
</comment>
<sequence length="115" mass="13507">MGHRAIDRYRVDPAQQCRQTIHSWSGHVARLPPDEPATRGLRCRGMQWWRWRQAQHAATKDKWSGPHPQRFKIRRWEEQISEVYGEGFSEDVCANTGWLAKALDWAGWKKLGVKN</sequence>
<dbReference type="Proteomes" id="UP001189429">
    <property type="component" value="Unassembled WGS sequence"/>
</dbReference>
<dbReference type="EMBL" id="CAUYUJ010019717">
    <property type="protein sequence ID" value="CAK0893170.1"/>
    <property type="molecule type" value="Genomic_DNA"/>
</dbReference>
<name>A0ABN9X696_9DINO</name>
<gene>
    <name evidence="1" type="ORF">PCOR1329_LOCUS72601</name>
</gene>
<proteinExistence type="predicted"/>